<feature type="compositionally biased region" description="Basic residues" evidence="1">
    <location>
        <begin position="389"/>
        <end position="401"/>
    </location>
</feature>
<dbReference type="PANTHER" id="PTHR23149">
    <property type="entry name" value="G PATCH DOMAIN CONTAINING PROTEIN"/>
    <property type="match status" value="1"/>
</dbReference>
<dbReference type="AlphaFoldDB" id="A0A1X7RCS8"/>
<evidence type="ECO:0000313" key="2">
    <source>
        <dbReference type="EMBL" id="SMQ45195.1"/>
    </source>
</evidence>
<dbReference type="InterPro" id="IPR050656">
    <property type="entry name" value="PINX1"/>
</dbReference>
<evidence type="ECO:0000256" key="1">
    <source>
        <dbReference type="SAM" id="MobiDB-lite"/>
    </source>
</evidence>
<sequence>MDANAYLKRHGWRGDGHSLDTTNRGIRKPLLVSKKIDVLGVGLNKHAAVSDQWWMRAFDEGLKNLGTDKKSTLSTVREHGIHLGGLYGRFVKGETVEGTIGSGSTSEDDKVKAMGGEVLGQKRKRDDTMEEKRSKRKVDDSSERAKKLRKDIDRKIKIVLREACECGLIPSSASTKQSSSKSCTNVDAATLVHIFERAGLPASTMPEEETETKSSKSQKYTREKSQRDLKRTAQAYFESELSESDLTTLRDDDQAEEKRRSAKGQEKEVDKYKRKAEKLMARAAKADEKKKKKTTTKQAKSVDEPVPETESLGFVVDTTGNPSLLKSADLPAAGKKGLHVYEPDGSIRYTVTPDAPVPLDPTIWEGVDIKTLPKAVREARRTWMAEKRGVRKTAKPGHKASRNADKGKDKDKAQRRDEERKEHERKLLRESRKAAKHGGSASEDPPRFPLIEITTTSGPFTKEESAIARRTVRSTLKKEKRAAKEEAGGSKKLKKSKASK</sequence>
<dbReference type="EMBL" id="LT853692">
    <property type="protein sequence ID" value="SMQ45195.1"/>
    <property type="molecule type" value="Genomic_DNA"/>
</dbReference>
<evidence type="ECO:0008006" key="4">
    <source>
        <dbReference type="Google" id="ProtNLM"/>
    </source>
</evidence>
<feature type="compositionally biased region" description="Basic and acidic residues" evidence="1">
    <location>
        <begin position="402"/>
        <end position="433"/>
    </location>
</feature>
<accession>A0A1X7RCS8</accession>
<feature type="compositionally biased region" description="Basic residues" evidence="1">
    <location>
        <begin position="491"/>
        <end position="500"/>
    </location>
</feature>
<evidence type="ECO:0000313" key="3">
    <source>
        <dbReference type="Proteomes" id="UP000215127"/>
    </source>
</evidence>
<gene>
    <name evidence="2" type="ORF">ZT3D7_G339</name>
</gene>
<dbReference type="STRING" id="1276538.A0A1X7RCS8"/>
<dbReference type="Proteomes" id="UP000215127">
    <property type="component" value="Chromosome 1"/>
</dbReference>
<proteinExistence type="predicted"/>
<organism evidence="2 3">
    <name type="scientific">Zymoseptoria tritici (strain ST99CH_3D7)</name>
    <dbReference type="NCBI Taxonomy" id="1276538"/>
    <lineage>
        <taxon>Eukaryota</taxon>
        <taxon>Fungi</taxon>
        <taxon>Dikarya</taxon>
        <taxon>Ascomycota</taxon>
        <taxon>Pezizomycotina</taxon>
        <taxon>Dothideomycetes</taxon>
        <taxon>Dothideomycetidae</taxon>
        <taxon>Mycosphaerellales</taxon>
        <taxon>Mycosphaerellaceae</taxon>
        <taxon>Zymoseptoria</taxon>
    </lineage>
</organism>
<dbReference type="PANTHER" id="PTHR23149:SF33">
    <property type="entry name" value="PROTEIN TMA23"/>
    <property type="match status" value="1"/>
</dbReference>
<feature type="region of interest" description="Disordered" evidence="1">
    <location>
        <begin position="199"/>
        <end position="329"/>
    </location>
</feature>
<keyword evidence="3" id="KW-1185">Reference proteome</keyword>
<feature type="compositionally biased region" description="Basic and acidic residues" evidence="1">
    <location>
        <begin position="378"/>
        <end position="388"/>
    </location>
</feature>
<feature type="compositionally biased region" description="Basic and acidic residues" evidence="1">
    <location>
        <begin position="248"/>
        <end position="289"/>
    </location>
</feature>
<feature type="region of interest" description="Disordered" evidence="1">
    <location>
        <begin position="100"/>
        <end position="146"/>
    </location>
</feature>
<feature type="region of interest" description="Disordered" evidence="1">
    <location>
        <begin position="378"/>
        <end position="500"/>
    </location>
</feature>
<reference evidence="2 3" key="1">
    <citation type="submission" date="2016-06" db="EMBL/GenBank/DDBJ databases">
        <authorList>
            <person name="Kjaerup R.B."/>
            <person name="Dalgaard T.S."/>
            <person name="Juul-Madsen H.R."/>
        </authorList>
    </citation>
    <scope>NUCLEOTIDE SEQUENCE [LARGE SCALE GENOMIC DNA]</scope>
</reference>
<name>A0A1X7RCS8_ZYMT9</name>
<feature type="compositionally biased region" description="Basic and acidic residues" evidence="1">
    <location>
        <begin position="220"/>
        <end position="231"/>
    </location>
</feature>
<protein>
    <recommendedName>
        <fullName evidence="4">G-patch domain-containing protein</fullName>
    </recommendedName>
</protein>
<feature type="compositionally biased region" description="Basic and acidic residues" evidence="1">
    <location>
        <begin position="124"/>
        <end position="146"/>
    </location>
</feature>